<comment type="caution">
    <text evidence="2">The sequence shown here is derived from an EMBL/GenBank/DDBJ whole genome shotgun (WGS) entry which is preliminary data.</text>
</comment>
<evidence type="ECO:0000256" key="1">
    <source>
        <dbReference type="SAM" id="Coils"/>
    </source>
</evidence>
<sequence>MQGNRATSPSKSLEARQLADWVEKLDLENQVLRECISRCADTLLSDPAAEDRNSAAVRRKGLAVLLESGQAGPDTSKARLYAKQLLQSQVLKSSHGPSSTGRAAALPAAELERELERSSLALDEQLRQQKSRLASLDVEVDALQHDLAATQERQQTLENAALEERLRHDALIASEMHQMQLELFQIDQETAVLEPKLLQMERHGQAVKVLGHMLKFMAIGLAREILWRWRCLLSP</sequence>
<dbReference type="OrthoDB" id="428464at2759"/>
<keyword evidence="3" id="KW-1185">Reference proteome</keyword>
<reference evidence="2" key="1">
    <citation type="submission" date="2021-02" db="EMBL/GenBank/DDBJ databases">
        <authorList>
            <person name="Dougan E. K."/>
            <person name="Rhodes N."/>
            <person name="Thang M."/>
            <person name="Chan C."/>
        </authorList>
    </citation>
    <scope>NUCLEOTIDE SEQUENCE</scope>
</reference>
<evidence type="ECO:0000313" key="2">
    <source>
        <dbReference type="EMBL" id="CAE7662011.1"/>
    </source>
</evidence>
<protein>
    <submittedName>
        <fullName evidence="2">Uncharacterized protein</fullName>
    </submittedName>
</protein>
<name>A0A812VYU6_SYMPI</name>
<keyword evidence="1" id="KW-0175">Coiled coil</keyword>
<dbReference type="AlphaFoldDB" id="A0A812VYU6"/>
<proteinExistence type="predicted"/>
<accession>A0A812VYU6</accession>
<feature type="coiled-coil region" evidence="1">
    <location>
        <begin position="108"/>
        <end position="160"/>
    </location>
</feature>
<dbReference type="Proteomes" id="UP000649617">
    <property type="component" value="Unassembled WGS sequence"/>
</dbReference>
<organism evidence="2 3">
    <name type="scientific">Symbiodinium pilosum</name>
    <name type="common">Dinoflagellate</name>
    <dbReference type="NCBI Taxonomy" id="2952"/>
    <lineage>
        <taxon>Eukaryota</taxon>
        <taxon>Sar</taxon>
        <taxon>Alveolata</taxon>
        <taxon>Dinophyceae</taxon>
        <taxon>Suessiales</taxon>
        <taxon>Symbiodiniaceae</taxon>
        <taxon>Symbiodinium</taxon>
    </lineage>
</organism>
<dbReference type="EMBL" id="CAJNIZ010043514">
    <property type="protein sequence ID" value="CAE7662011.1"/>
    <property type="molecule type" value="Genomic_DNA"/>
</dbReference>
<evidence type="ECO:0000313" key="3">
    <source>
        <dbReference type="Proteomes" id="UP000649617"/>
    </source>
</evidence>
<gene>
    <name evidence="2" type="ORF">SPIL2461_LOCUS17991</name>
</gene>